<evidence type="ECO:0000313" key="5">
    <source>
        <dbReference type="Proteomes" id="UP001152561"/>
    </source>
</evidence>
<dbReference type="CDD" id="cd21134">
    <property type="entry name" value="YTH"/>
    <property type="match status" value="1"/>
</dbReference>
<dbReference type="GO" id="GO:0005737">
    <property type="term" value="C:cytoplasm"/>
    <property type="evidence" value="ECO:0007669"/>
    <property type="project" value="TreeGrafter"/>
</dbReference>
<gene>
    <name evidence="4" type="ORF">K7X08_010486</name>
</gene>
<protein>
    <recommendedName>
        <fullName evidence="1">YTH domain-containing family protein</fullName>
    </recommendedName>
</protein>
<name>A0A9Q1N1U7_9SOLA</name>
<dbReference type="InterPro" id="IPR045168">
    <property type="entry name" value="YTH_prot"/>
</dbReference>
<dbReference type="InterPro" id="IPR007275">
    <property type="entry name" value="YTH_domain"/>
</dbReference>
<evidence type="ECO:0000313" key="4">
    <source>
        <dbReference type="EMBL" id="KAJ8573975.1"/>
    </source>
</evidence>
<dbReference type="Proteomes" id="UP001152561">
    <property type="component" value="Unassembled WGS sequence"/>
</dbReference>
<dbReference type="PANTHER" id="PTHR12357">
    <property type="entry name" value="YTH YT521-B HOMOLOGY DOMAIN-CONTAINING"/>
    <property type="match status" value="1"/>
</dbReference>
<dbReference type="Gene3D" id="3.10.590.10">
    <property type="entry name" value="ph1033 like domains"/>
    <property type="match status" value="1"/>
</dbReference>
<keyword evidence="5" id="KW-1185">Reference proteome</keyword>
<dbReference type="PANTHER" id="PTHR12357:SF92">
    <property type="entry name" value="YTH DOMAIN-CONTAINING FAMILY PROTEIN"/>
    <property type="match status" value="1"/>
</dbReference>
<comment type="caution">
    <text evidence="4">The sequence shown here is derived from an EMBL/GenBank/DDBJ whole genome shotgun (WGS) entry which is preliminary data.</text>
</comment>
<dbReference type="GO" id="GO:1990247">
    <property type="term" value="F:N6-methyladenosine-containing RNA reader activity"/>
    <property type="evidence" value="ECO:0007669"/>
    <property type="project" value="UniProtKB-UniRule"/>
</dbReference>
<dbReference type="GO" id="GO:0003729">
    <property type="term" value="F:mRNA binding"/>
    <property type="evidence" value="ECO:0007669"/>
    <property type="project" value="UniProtKB-UniRule"/>
</dbReference>
<sequence>MVNRADTVIESNISTANRAVGSRLNYHLSSASPTFTPAPLRPSSGHNNFNRGSESVKCNARSGKQLVMHVNIASDRFSIRPSEVHAGKVSQATGSVVHGKALPNHVQLRTSVPSSNGSSHLGSGAHERGSAGKGGPKFLYERVPNDVKVSPDSLNEQNQGPRINRSKNQLVVKAYTSRAGNVDAQGNIVIHADEYNRDDFQLDLSEDDVHKSIKYNVWSSTPNGNKKLDSAFEDAQRVAAGDPRGCPVFLFFSVNASGQFCGVAVMTGPVNFYKDMDFWQQDKWTGGFPIKWHIIKDVPNPNFRHIILENNENKPVTNSRDTQEIHYKKGIEILKKILQEEKTKLLMRSYENPFLVPVLDPPRKLNSIFDFPSSEGETISKHNDCEQSENCVVPAELDLIDSKTNKKNASDGKFVVDEDHNTETVLRIASLTINPKDLKSQPPEAECTTALTVASAESVDVVTVGSMPVKVGGFAESSGIILIGTIPLDPRALQRD</sequence>
<proteinExistence type="inferred from homology"/>
<evidence type="ECO:0000256" key="1">
    <source>
        <dbReference type="RuleBase" id="RU369095"/>
    </source>
</evidence>
<comment type="function">
    <text evidence="1">Specifically recognizes and binds N6-methyladenosine (m6A)-containing RNAs, and regulates mRNA stability. M6A is a modification present at internal sites of mRNAs and some non-coding RNAs and plays a role in mRNA stability and processing.</text>
</comment>
<dbReference type="EMBL" id="JAJAGQ010000001">
    <property type="protein sequence ID" value="KAJ8573975.1"/>
    <property type="molecule type" value="Genomic_DNA"/>
</dbReference>
<feature type="domain" description="YTH" evidence="3">
    <location>
        <begin position="196"/>
        <end position="337"/>
    </location>
</feature>
<keyword evidence="1" id="KW-0694">RNA-binding</keyword>
<dbReference type="OrthoDB" id="306690at2759"/>
<evidence type="ECO:0000259" key="3">
    <source>
        <dbReference type="PROSITE" id="PS50882"/>
    </source>
</evidence>
<accession>A0A9Q1N1U7</accession>
<organism evidence="4 5">
    <name type="scientific">Anisodus acutangulus</name>
    <dbReference type="NCBI Taxonomy" id="402998"/>
    <lineage>
        <taxon>Eukaryota</taxon>
        <taxon>Viridiplantae</taxon>
        <taxon>Streptophyta</taxon>
        <taxon>Embryophyta</taxon>
        <taxon>Tracheophyta</taxon>
        <taxon>Spermatophyta</taxon>
        <taxon>Magnoliopsida</taxon>
        <taxon>eudicotyledons</taxon>
        <taxon>Gunneridae</taxon>
        <taxon>Pentapetalae</taxon>
        <taxon>asterids</taxon>
        <taxon>lamiids</taxon>
        <taxon>Solanales</taxon>
        <taxon>Solanaceae</taxon>
        <taxon>Solanoideae</taxon>
        <taxon>Hyoscyameae</taxon>
        <taxon>Anisodus</taxon>
    </lineage>
</organism>
<evidence type="ECO:0000256" key="2">
    <source>
        <dbReference type="SAM" id="MobiDB-lite"/>
    </source>
</evidence>
<comment type="similarity">
    <text evidence="1">Belongs to the YTHDF family.</text>
</comment>
<dbReference type="Pfam" id="PF04146">
    <property type="entry name" value="YTH"/>
    <property type="match status" value="1"/>
</dbReference>
<feature type="region of interest" description="Disordered" evidence="2">
    <location>
        <begin position="111"/>
        <end position="139"/>
    </location>
</feature>
<dbReference type="GO" id="GO:0061157">
    <property type="term" value="P:mRNA destabilization"/>
    <property type="evidence" value="ECO:0007669"/>
    <property type="project" value="TreeGrafter"/>
</dbReference>
<dbReference type="PROSITE" id="PS50882">
    <property type="entry name" value="YTH"/>
    <property type="match status" value="1"/>
</dbReference>
<dbReference type="AlphaFoldDB" id="A0A9Q1N1U7"/>
<reference evidence="5" key="1">
    <citation type="journal article" date="2023" name="Proc. Natl. Acad. Sci. U.S.A.">
        <title>Genomic and structural basis for evolution of tropane alkaloid biosynthesis.</title>
        <authorList>
            <person name="Wanga Y.-J."/>
            <person name="Taina T."/>
            <person name="Yua J.-Y."/>
            <person name="Lia J."/>
            <person name="Xua B."/>
            <person name="Chenc J."/>
            <person name="D'Auriad J.C."/>
            <person name="Huanga J.-P."/>
            <person name="Huanga S.-X."/>
        </authorList>
    </citation>
    <scope>NUCLEOTIDE SEQUENCE [LARGE SCALE GENOMIC DNA]</scope>
    <source>
        <strain evidence="5">cv. KIB-2019</strain>
    </source>
</reference>
<feature type="compositionally biased region" description="Polar residues" evidence="2">
    <location>
        <begin position="111"/>
        <end position="121"/>
    </location>
</feature>